<gene>
    <name evidence="1" type="ORF">ACFQ4A_01865</name>
</gene>
<reference evidence="2" key="1">
    <citation type="journal article" date="2019" name="Int. J. Syst. Evol. Microbiol.">
        <title>The Global Catalogue of Microorganisms (GCM) 10K type strain sequencing project: providing services to taxonomists for standard genome sequencing and annotation.</title>
        <authorList>
            <consortium name="The Broad Institute Genomics Platform"/>
            <consortium name="The Broad Institute Genome Sequencing Center for Infectious Disease"/>
            <person name="Wu L."/>
            <person name="Ma J."/>
        </authorList>
    </citation>
    <scope>NUCLEOTIDE SEQUENCE [LARGE SCALE GENOMIC DNA]</scope>
    <source>
        <strain evidence="2">CCUG 54822</strain>
    </source>
</reference>
<sequence length="46" mass="5488">MPGKEQQRIDEQMKHVGKPYALKGHMRFDEGIALKKVILLYYEKRN</sequence>
<comment type="caution">
    <text evidence="1">The sequence shown here is derived from an EMBL/GenBank/DDBJ whole genome shotgun (WGS) entry which is preliminary data.</text>
</comment>
<dbReference type="Proteomes" id="UP001597178">
    <property type="component" value="Unassembled WGS sequence"/>
</dbReference>
<accession>A0ABW3ZRJ8</accession>
<dbReference type="EMBL" id="JBHTNH010000002">
    <property type="protein sequence ID" value="MFD1360422.1"/>
    <property type="molecule type" value="Genomic_DNA"/>
</dbReference>
<name>A0ABW3ZRJ8_9BACI</name>
<proteinExistence type="predicted"/>
<protein>
    <submittedName>
        <fullName evidence="1">Uncharacterized protein</fullName>
    </submittedName>
</protein>
<keyword evidence="2" id="KW-1185">Reference proteome</keyword>
<evidence type="ECO:0000313" key="1">
    <source>
        <dbReference type="EMBL" id="MFD1360422.1"/>
    </source>
</evidence>
<organism evidence="1 2">
    <name type="scientific">Lentibacillus salinarum</name>
    <dbReference type="NCBI Taxonomy" id="446820"/>
    <lineage>
        <taxon>Bacteria</taxon>
        <taxon>Bacillati</taxon>
        <taxon>Bacillota</taxon>
        <taxon>Bacilli</taxon>
        <taxon>Bacillales</taxon>
        <taxon>Bacillaceae</taxon>
        <taxon>Lentibacillus</taxon>
    </lineage>
</organism>
<evidence type="ECO:0000313" key="2">
    <source>
        <dbReference type="Proteomes" id="UP001597178"/>
    </source>
</evidence>